<feature type="transmembrane region" description="Helical" evidence="1">
    <location>
        <begin position="365"/>
        <end position="386"/>
    </location>
</feature>
<feature type="transmembrane region" description="Helical" evidence="1">
    <location>
        <begin position="33"/>
        <end position="51"/>
    </location>
</feature>
<protein>
    <recommendedName>
        <fullName evidence="4">Glycosyltransferase RgtA/B/C/D-like domain-containing protein</fullName>
    </recommendedName>
</protein>
<feature type="transmembrane region" description="Helical" evidence="1">
    <location>
        <begin position="300"/>
        <end position="319"/>
    </location>
</feature>
<keyword evidence="1" id="KW-1133">Transmembrane helix</keyword>
<feature type="transmembrane region" description="Helical" evidence="1">
    <location>
        <begin position="71"/>
        <end position="89"/>
    </location>
</feature>
<accession>A0ABT1M8T6</accession>
<feature type="transmembrane region" description="Helical" evidence="1">
    <location>
        <begin position="162"/>
        <end position="195"/>
    </location>
</feature>
<keyword evidence="3" id="KW-1185">Reference proteome</keyword>
<proteinExistence type="predicted"/>
<comment type="caution">
    <text evidence="2">The sequence shown here is derived from an EMBL/GenBank/DDBJ whole genome shotgun (WGS) entry which is preliminary data.</text>
</comment>
<evidence type="ECO:0000313" key="2">
    <source>
        <dbReference type="EMBL" id="MCP9275285.1"/>
    </source>
</evidence>
<sequence length="651" mass="70799">MSATHDIASVLGSRLQDDTESVRSSPKVDMPQINLMRLLPILACCVAGLWLQTLANDSSRAGSGSVPEDLFFWAGLLLIFVPVTIRLLATRLHRIERLWLIVSLGMALYLVKVLSSPEAFTAFDEFIHVRSTQDILDTDRLFAPNPLLPTASYYPGLPALTAGLVALTGLSVFACGLIVIGVARAIISFALFLVAERITGSARAASVASLLYAANPMFLFWSSPFAYEHLALPLAAYVIWWVGTTRVRTSAICILLAVLGVVAVTVTHHVVGFALAALLSAWWIAELMSSDPSKPARRQVGALALLASIATPVWFFAVARPAADYLLAGNMYPALRELGFLLSGKSPPRELYKSGGFAPPWWEPVAGFAAVGIVVLALIPALLVAWNWRHRAAVVVAALFAAAFPLSLIPRLTTFGVAVSGRTSEYLYAAVGCVIGLLFASMPVSSSAQRGAVRQFTLRAREWWTGQQGAVWVTVVSLILLTVVFVGNVVVGKPFYQRLPEGPVVQGYEWSVQPDVIAAAQWARDNLGANQKFGANAIDALALGTYGMQDVVDRTQIWHIFFAENMNRDVHDDIRKYQLEFILINWRMTHGVPLTPGFYFDAYEPGAGEYTHAFPIRALEKFMTDPCVQSVYASGAVQIVDVTKIEDGTCL</sequence>
<dbReference type="Proteomes" id="UP001651690">
    <property type="component" value="Unassembled WGS sequence"/>
</dbReference>
<keyword evidence="1" id="KW-0472">Membrane</keyword>
<organism evidence="2 3">
    <name type="scientific">Mycolicibacterium arenosum</name>
    <dbReference type="NCBI Taxonomy" id="2952157"/>
    <lineage>
        <taxon>Bacteria</taxon>
        <taxon>Bacillati</taxon>
        <taxon>Actinomycetota</taxon>
        <taxon>Actinomycetes</taxon>
        <taxon>Mycobacteriales</taxon>
        <taxon>Mycobacteriaceae</taxon>
        <taxon>Mycolicibacterium</taxon>
    </lineage>
</organism>
<feature type="transmembrane region" description="Helical" evidence="1">
    <location>
        <begin position="207"/>
        <end position="227"/>
    </location>
</feature>
<feature type="transmembrane region" description="Helical" evidence="1">
    <location>
        <begin position="98"/>
        <end position="115"/>
    </location>
</feature>
<name>A0ABT1M8T6_9MYCO</name>
<feature type="transmembrane region" description="Helical" evidence="1">
    <location>
        <begin position="393"/>
        <end position="414"/>
    </location>
</feature>
<evidence type="ECO:0008006" key="4">
    <source>
        <dbReference type="Google" id="ProtNLM"/>
    </source>
</evidence>
<evidence type="ECO:0000313" key="3">
    <source>
        <dbReference type="Proteomes" id="UP001651690"/>
    </source>
</evidence>
<feature type="transmembrane region" description="Helical" evidence="1">
    <location>
        <begin position="469"/>
        <end position="491"/>
    </location>
</feature>
<dbReference type="EMBL" id="JANDBD010000011">
    <property type="protein sequence ID" value="MCP9275285.1"/>
    <property type="molecule type" value="Genomic_DNA"/>
</dbReference>
<keyword evidence="1" id="KW-0812">Transmembrane</keyword>
<dbReference type="RefSeq" id="WP_255063100.1">
    <property type="nucleotide sequence ID" value="NZ_JANDBD010000011.1"/>
</dbReference>
<gene>
    <name evidence="2" type="ORF">NM203_24155</name>
</gene>
<feature type="transmembrane region" description="Helical" evidence="1">
    <location>
        <begin position="247"/>
        <end position="279"/>
    </location>
</feature>
<reference evidence="2 3" key="1">
    <citation type="submission" date="2022-06" db="EMBL/GenBank/DDBJ databases">
        <title>Mycolicibacterium sp. CAU 1645 isolated from seawater.</title>
        <authorList>
            <person name="Kim W."/>
        </authorList>
    </citation>
    <scope>NUCLEOTIDE SEQUENCE [LARGE SCALE GENOMIC DNA]</scope>
    <source>
        <strain evidence="2 3">CAU 1645</strain>
    </source>
</reference>
<evidence type="ECO:0000256" key="1">
    <source>
        <dbReference type="SAM" id="Phobius"/>
    </source>
</evidence>
<feature type="transmembrane region" description="Helical" evidence="1">
    <location>
        <begin position="426"/>
        <end position="448"/>
    </location>
</feature>